<dbReference type="PANTHER" id="PTHR11895:SF176">
    <property type="entry name" value="AMIDASE AMID-RELATED"/>
    <property type="match status" value="1"/>
</dbReference>
<dbReference type="SUPFAM" id="SSF75304">
    <property type="entry name" value="Amidase signature (AS) enzymes"/>
    <property type="match status" value="1"/>
</dbReference>
<dbReference type="Gene3D" id="3.90.1300.10">
    <property type="entry name" value="Amidase signature (AS) domain"/>
    <property type="match status" value="1"/>
</dbReference>
<accession>A0ABU0XD65</accession>
<dbReference type="Pfam" id="PF01425">
    <property type="entry name" value="Amidase"/>
    <property type="match status" value="1"/>
</dbReference>
<evidence type="ECO:0000259" key="1">
    <source>
        <dbReference type="Pfam" id="PF01425"/>
    </source>
</evidence>
<proteinExistence type="predicted"/>
<dbReference type="EMBL" id="JAVFCB010000001">
    <property type="protein sequence ID" value="MDQ4212553.1"/>
    <property type="molecule type" value="Genomic_DNA"/>
</dbReference>
<feature type="domain" description="Amidase" evidence="1">
    <location>
        <begin position="24"/>
        <end position="428"/>
    </location>
</feature>
<dbReference type="InterPro" id="IPR036928">
    <property type="entry name" value="AS_sf"/>
</dbReference>
<keyword evidence="3" id="KW-1185">Reference proteome</keyword>
<evidence type="ECO:0000313" key="3">
    <source>
        <dbReference type="Proteomes" id="UP001230289"/>
    </source>
</evidence>
<dbReference type="Proteomes" id="UP001230289">
    <property type="component" value="Unassembled WGS sequence"/>
</dbReference>
<evidence type="ECO:0000313" key="2">
    <source>
        <dbReference type="EMBL" id="MDQ4212553.1"/>
    </source>
</evidence>
<dbReference type="InterPro" id="IPR023631">
    <property type="entry name" value="Amidase_dom"/>
</dbReference>
<gene>
    <name evidence="2" type="ORF">RBR11_01320</name>
</gene>
<dbReference type="InterPro" id="IPR000120">
    <property type="entry name" value="Amidase"/>
</dbReference>
<sequence>MSETLPTIASTLADLLGGRRTATDVTEQVLQRIRDTEPVHHAYVHVDADGARAQAHDVDERRRRRLPAGPLDGIPIGVKDLIQTSGMPTTAGAPYALDDGSGPDRAGSVRRLRMAGAVLVGKHETNRFGWGICPPPTRNALDPAWFPGGSTAGGGVSVALGSSLAALGTDAGGSLRIPAALNGVVGFKAGRGAIPTTGVIPGSTSVSDLGVITRTCDDARILLDVLSATGTRDGAESSGPRPPRRVGVIRRYWSGSEEDVERVATSSLAELERAGAEIVELEIAELDLVSPAFLTIIGHETWIAHEGLYRTDPSLYPPRGVQRLEAGAAITAAELAEAHELREVVRGALERQFDEKGVDFFAGPTAPVLTKPLAELDLDRDLAPFGAFTEVANLLGLPAVSVPVGHDPSGRSVGFQLIGRAGSDRLLLRTGQVLQDARSAF</sequence>
<name>A0ABU0XD65_9MICO</name>
<comment type="caution">
    <text evidence="2">The sequence shown here is derived from an EMBL/GenBank/DDBJ whole genome shotgun (WGS) entry which is preliminary data.</text>
</comment>
<dbReference type="RefSeq" id="WP_308487488.1">
    <property type="nucleotide sequence ID" value="NZ_JAVFCB010000001.1"/>
</dbReference>
<dbReference type="PANTHER" id="PTHR11895">
    <property type="entry name" value="TRANSAMIDASE"/>
    <property type="match status" value="1"/>
</dbReference>
<protein>
    <submittedName>
        <fullName evidence="2">Amidase</fullName>
    </submittedName>
</protein>
<reference evidence="2 3" key="1">
    <citation type="submission" date="2023-08" db="EMBL/GenBank/DDBJ databases">
        <title>Microbacterium sp. nov., isolated from a waste landfill.</title>
        <authorList>
            <person name="Wen W."/>
        </authorList>
    </citation>
    <scope>NUCLEOTIDE SEQUENCE [LARGE SCALE GENOMIC DNA]</scope>
    <source>
        <strain evidence="2 3">ASV81</strain>
    </source>
</reference>
<organism evidence="2 3">
    <name type="scientific">Microbacterium capsulatum</name>
    <dbReference type="NCBI Taxonomy" id="3041921"/>
    <lineage>
        <taxon>Bacteria</taxon>
        <taxon>Bacillati</taxon>
        <taxon>Actinomycetota</taxon>
        <taxon>Actinomycetes</taxon>
        <taxon>Micrococcales</taxon>
        <taxon>Microbacteriaceae</taxon>
        <taxon>Microbacterium</taxon>
    </lineage>
</organism>